<feature type="transmembrane region" description="Helical" evidence="7">
    <location>
        <begin position="45"/>
        <end position="63"/>
    </location>
</feature>
<feature type="transmembrane region" description="Helical" evidence="7">
    <location>
        <begin position="12"/>
        <end position="39"/>
    </location>
</feature>
<dbReference type="AlphaFoldDB" id="A0A543CUB2"/>
<dbReference type="InterPro" id="IPR036640">
    <property type="entry name" value="ABC1_TM_sf"/>
</dbReference>
<dbReference type="GO" id="GO:0005524">
    <property type="term" value="F:ATP binding"/>
    <property type="evidence" value="ECO:0007669"/>
    <property type="project" value="UniProtKB-KW"/>
</dbReference>
<feature type="domain" description="ABC transmembrane type-1" evidence="9">
    <location>
        <begin position="14"/>
        <end position="291"/>
    </location>
</feature>
<keyword evidence="2 7" id="KW-0812">Transmembrane</keyword>
<dbReference type="GO" id="GO:0034775">
    <property type="term" value="P:glutathione transmembrane transport"/>
    <property type="evidence" value="ECO:0007669"/>
    <property type="project" value="InterPro"/>
</dbReference>
<dbReference type="SUPFAM" id="SSF90123">
    <property type="entry name" value="ABC transporter transmembrane region"/>
    <property type="match status" value="1"/>
</dbReference>
<evidence type="ECO:0000256" key="6">
    <source>
        <dbReference type="ARBA" id="ARBA00023136"/>
    </source>
</evidence>
<dbReference type="GO" id="GO:0140359">
    <property type="term" value="F:ABC-type transporter activity"/>
    <property type="evidence" value="ECO:0007669"/>
    <property type="project" value="InterPro"/>
</dbReference>
<dbReference type="PROSITE" id="PS50929">
    <property type="entry name" value="ABC_TM1F"/>
    <property type="match status" value="1"/>
</dbReference>
<dbReference type="InterPro" id="IPR003439">
    <property type="entry name" value="ABC_transporter-like_ATP-bd"/>
</dbReference>
<keyword evidence="3" id="KW-0547">Nucleotide-binding</keyword>
<dbReference type="SUPFAM" id="SSF52540">
    <property type="entry name" value="P-loop containing nucleoside triphosphate hydrolases"/>
    <property type="match status" value="1"/>
</dbReference>
<keyword evidence="4 10" id="KW-0067">ATP-binding</keyword>
<dbReference type="Gene3D" id="1.20.1560.10">
    <property type="entry name" value="ABC transporter type 1, transmembrane domain"/>
    <property type="match status" value="1"/>
</dbReference>
<dbReference type="GO" id="GO:0016887">
    <property type="term" value="F:ATP hydrolysis activity"/>
    <property type="evidence" value="ECO:0007669"/>
    <property type="project" value="InterPro"/>
</dbReference>
<evidence type="ECO:0000256" key="5">
    <source>
        <dbReference type="ARBA" id="ARBA00022989"/>
    </source>
</evidence>
<dbReference type="InterPro" id="IPR014223">
    <property type="entry name" value="ABC_CydC/D"/>
</dbReference>
<proteinExistence type="predicted"/>
<accession>A0A543CUB2</accession>
<evidence type="ECO:0000259" key="8">
    <source>
        <dbReference type="PROSITE" id="PS50893"/>
    </source>
</evidence>
<dbReference type="GO" id="GO:0005886">
    <property type="term" value="C:plasma membrane"/>
    <property type="evidence" value="ECO:0007669"/>
    <property type="project" value="UniProtKB-SubCell"/>
</dbReference>
<name>A0A543CUB2_9ACTN</name>
<evidence type="ECO:0000256" key="3">
    <source>
        <dbReference type="ARBA" id="ARBA00022741"/>
    </source>
</evidence>
<evidence type="ECO:0000313" key="11">
    <source>
        <dbReference type="Proteomes" id="UP000316096"/>
    </source>
</evidence>
<dbReference type="Pfam" id="PF00664">
    <property type="entry name" value="ABC_membrane"/>
    <property type="match status" value="1"/>
</dbReference>
<dbReference type="Pfam" id="PF00005">
    <property type="entry name" value="ABC_tran"/>
    <property type="match status" value="1"/>
</dbReference>
<dbReference type="InterPro" id="IPR027417">
    <property type="entry name" value="P-loop_NTPase"/>
</dbReference>
<comment type="subcellular location">
    <subcellularLocation>
        <location evidence="1">Cell membrane</location>
        <topology evidence="1">Multi-pass membrane protein</topology>
    </subcellularLocation>
</comment>
<dbReference type="GO" id="GO:0034040">
    <property type="term" value="F:ATPase-coupled lipid transmembrane transporter activity"/>
    <property type="evidence" value="ECO:0007669"/>
    <property type="project" value="TreeGrafter"/>
</dbReference>
<dbReference type="GO" id="GO:0045454">
    <property type="term" value="P:cell redox homeostasis"/>
    <property type="evidence" value="ECO:0007669"/>
    <property type="project" value="InterPro"/>
</dbReference>
<dbReference type="NCBIfam" id="TIGR02868">
    <property type="entry name" value="CydC"/>
    <property type="match status" value="1"/>
</dbReference>
<dbReference type="InterPro" id="IPR017871">
    <property type="entry name" value="ABC_transporter-like_CS"/>
</dbReference>
<feature type="domain" description="ABC transporter" evidence="8">
    <location>
        <begin position="315"/>
        <end position="536"/>
    </location>
</feature>
<organism evidence="10 11">
    <name type="scientific">Actinoallomurus bryophytorum</name>
    <dbReference type="NCBI Taxonomy" id="1490222"/>
    <lineage>
        <taxon>Bacteria</taxon>
        <taxon>Bacillati</taxon>
        <taxon>Actinomycetota</taxon>
        <taxon>Actinomycetes</taxon>
        <taxon>Streptosporangiales</taxon>
        <taxon>Thermomonosporaceae</taxon>
        <taxon>Actinoallomurus</taxon>
    </lineage>
</organism>
<gene>
    <name evidence="10" type="ORF">FB559_6383</name>
</gene>
<reference evidence="10 11" key="1">
    <citation type="submission" date="2019-06" db="EMBL/GenBank/DDBJ databases">
        <title>Sequencing the genomes of 1000 actinobacteria strains.</title>
        <authorList>
            <person name="Klenk H.-P."/>
        </authorList>
    </citation>
    <scope>NUCLEOTIDE SEQUENCE [LARGE SCALE GENOMIC DNA]</scope>
    <source>
        <strain evidence="10 11">DSM 102200</strain>
    </source>
</reference>
<dbReference type="InterPro" id="IPR003593">
    <property type="entry name" value="AAA+_ATPase"/>
</dbReference>
<evidence type="ECO:0000256" key="2">
    <source>
        <dbReference type="ARBA" id="ARBA00022692"/>
    </source>
</evidence>
<feature type="transmembrane region" description="Helical" evidence="7">
    <location>
        <begin position="233"/>
        <end position="254"/>
    </location>
</feature>
<evidence type="ECO:0000259" key="9">
    <source>
        <dbReference type="PROSITE" id="PS50929"/>
    </source>
</evidence>
<dbReference type="Proteomes" id="UP000316096">
    <property type="component" value="Unassembled WGS sequence"/>
</dbReference>
<feature type="transmembrane region" description="Helical" evidence="7">
    <location>
        <begin position="152"/>
        <end position="172"/>
    </location>
</feature>
<sequence>MIAVLRAVRVRPLILAAVMAAVTELSAVGLVATSAYLITRAAQRPSIAALTVAIAAVRGFALARGTFRYAERLTGHDTALRAVAELRGKVYDALLGRSAARRDADVLTRLVADTDSVQDLLLRVVLPATTALTTAIVAIGLCAALLPAAGAVLVAGLVVAGLAIPAATVLAARRSNARVASTRAHLAAVTLDLVDGARDLAAFGATGRTAGAFRRHTATLATLERRSGAVSGAMAAAGLIVQGLTTVGVALVAIRSGADSVLVAVVTLTTLAAVETVLPLTGAAQQLTVIAPAARRVAALTAAPRRVSRAVPAGTGAMDLRNVGVRYDRPALDGIDLHVPAGRSVAVVGASGAGKSTLLGVLAGLIEPDEGTATLPASRALTQDAHLFRTSVRANLLLARPDAGEGRLAEATRQAGLTDWLASLPAGWDTTVGERGHRLSGGQRQRLLLARTLLADPPALLLDEPAEGLEPEHADAILHAILAARRGRTTLVVTHRLAPLHAFDDVLVMDEGRITDRGTHRELLARRGVYRDLWDAQQLNAPITGH</sequence>
<keyword evidence="11" id="KW-1185">Reference proteome</keyword>
<dbReference type="Gene3D" id="3.40.50.300">
    <property type="entry name" value="P-loop containing nucleotide triphosphate hydrolases"/>
    <property type="match status" value="1"/>
</dbReference>
<dbReference type="PANTHER" id="PTHR24221">
    <property type="entry name" value="ATP-BINDING CASSETTE SUB-FAMILY B"/>
    <property type="match status" value="1"/>
</dbReference>
<dbReference type="PANTHER" id="PTHR24221:SF654">
    <property type="entry name" value="ATP-BINDING CASSETTE SUB-FAMILY B MEMBER 6"/>
    <property type="match status" value="1"/>
</dbReference>
<evidence type="ECO:0000256" key="4">
    <source>
        <dbReference type="ARBA" id="ARBA00022840"/>
    </source>
</evidence>
<dbReference type="EMBL" id="VFOZ01000001">
    <property type="protein sequence ID" value="TQM00667.1"/>
    <property type="molecule type" value="Genomic_DNA"/>
</dbReference>
<dbReference type="PROSITE" id="PS50893">
    <property type="entry name" value="ABC_TRANSPORTER_2"/>
    <property type="match status" value="1"/>
</dbReference>
<dbReference type="SMART" id="SM00382">
    <property type="entry name" value="AAA"/>
    <property type="match status" value="1"/>
</dbReference>
<protein>
    <submittedName>
        <fullName evidence="10">ATP-binding cassette subfamily C protein/ATP-binding cassette subfamily C protein CydC</fullName>
    </submittedName>
</protein>
<keyword evidence="5 7" id="KW-1133">Transmembrane helix</keyword>
<dbReference type="RefSeq" id="WP_246122240.1">
    <property type="nucleotide sequence ID" value="NZ_VFOZ01000001.1"/>
</dbReference>
<evidence type="ECO:0000256" key="1">
    <source>
        <dbReference type="ARBA" id="ARBA00004651"/>
    </source>
</evidence>
<dbReference type="PROSITE" id="PS00211">
    <property type="entry name" value="ABC_TRANSPORTER_1"/>
    <property type="match status" value="1"/>
</dbReference>
<dbReference type="InterPro" id="IPR011527">
    <property type="entry name" value="ABC1_TM_dom"/>
</dbReference>
<feature type="transmembrane region" description="Helical" evidence="7">
    <location>
        <begin position="124"/>
        <end position="146"/>
    </location>
</feature>
<evidence type="ECO:0000256" key="7">
    <source>
        <dbReference type="SAM" id="Phobius"/>
    </source>
</evidence>
<keyword evidence="6 7" id="KW-0472">Membrane</keyword>
<comment type="caution">
    <text evidence="10">The sequence shown here is derived from an EMBL/GenBank/DDBJ whole genome shotgun (WGS) entry which is preliminary data.</text>
</comment>
<dbReference type="InterPro" id="IPR039421">
    <property type="entry name" value="Type_1_exporter"/>
</dbReference>
<evidence type="ECO:0000313" key="10">
    <source>
        <dbReference type="EMBL" id="TQM00667.1"/>
    </source>
</evidence>